<evidence type="ECO:0000256" key="1">
    <source>
        <dbReference type="SAM" id="MobiDB-lite"/>
    </source>
</evidence>
<accession>A0A834U7X2</accession>
<dbReference type="AlphaFoldDB" id="A0A834U7X2"/>
<feature type="compositionally biased region" description="Gly residues" evidence="1">
    <location>
        <begin position="188"/>
        <end position="197"/>
    </location>
</feature>
<sequence>MTRETLGKRVFDRRAYGEISLDNSSRLMYDENLHPGASRNRSSDRKRKAKEEWVKKVREVEVTGTVLSVGQDPKNRLIKGLLTGLFVYDGRRRRRRRHHNHHHHQHQHHHRHRHRHHHHPRHHPHRRYNNFSNFRGPRDYNSLGGGIIVPNRHRHYRRRLGRLRRRCRYVVVVDVEDVGDSSSSSSSSGGGDVGGSGLRSWNPEGGLCPHKWLPGSAVAHLPLIPTPSLTTEEHKAVVSSRLHVKGCSKWSVEKLHLPCNGLAAIGKSSRLHRFSSYREPRKDMASQRCHYFA</sequence>
<comment type="caution">
    <text evidence="2">The sequence shown here is derived from an EMBL/GenBank/DDBJ whole genome shotgun (WGS) entry which is preliminary data.</text>
</comment>
<reference evidence="2" key="1">
    <citation type="journal article" date="2020" name="G3 (Bethesda)">
        <title>High-Quality Assemblies for Three Invasive Social Wasps from the &lt;i&gt;Vespula&lt;/i&gt; Genus.</title>
        <authorList>
            <person name="Harrop T.W.R."/>
            <person name="Guhlin J."/>
            <person name="McLaughlin G.M."/>
            <person name="Permina E."/>
            <person name="Stockwell P."/>
            <person name="Gilligan J."/>
            <person name="Le Lec M.F."/>
            <person name="Gruber M.A.M."/>
            <person name="Quinn O."/>
            <person name="Lovegrove M."/>
            <person name="Duncan E.J."/>
            <person name="Remnant E.J."/>
            <person name="Van Eeckhoven J."/>
            <person name="Graham B."/>
            <person name="Knapp R.A."/>
            <person name="Langford K.W."/>
            <person name="Kronenberg Z."/>
            <person name="Press M.O."/>
            <person name="Eacker S.M."/>
            <person name="Wilson-Rankin E.E."/>
            <person name="Purcell J."/>
            <person name="Lester P.J."/>
            <person name="Dearden P.K."/>
        </authorList>
    </citation>
    <scope>NUCLEOTIDE SEQUENCE</scope>
    <source>
        <strain evidence="2">Volc-1</strain>
    </source>
</reference>
<keyword evidence="3" id="KW-1185">Reference proteome</keyword>
<evidence type="ECO:0000313" key="3">
    <source>
        <dbReference type="Proteomes" id="UP000600918"/>
    </source>
</evidence>
<proteinExistence type="predicted"/>
<feature type="region of interest" description="Disordered" evidence="1">
    <location>
        <begin position="30"/>
        <end position="51"/>
    </location>
</feature>
<evidence type="ECO:0000313" key="2">
    <source>
        <dbReference type="EMBL" id="KAF7420350.1"/>
    </source>
</evidence>
<name>A0A834U7X2_VESPE</name>
<dbReference type="EMBL" id="JACSDY010000009">
    <property type="protein sequence ID" value="KAF7420350.1"/>
    <property type="molecule type" value="Genomic_DNA"/>
</dbReference>
<gene>
    <name evidence="2" type="ORF">H0235_010647</name>
</gene>
<organism evidence="2 3">
    <name type="scientific">Vespula pensylvanica</name>
    <name type="common">Western yellow jacket</name>
    <name type="synonym">Wasp</name>
    <dbReference type="NCBI Taxonomy" id="30213"/>
    <lineage>
        <taxon>Eukaryota</taxon>
        <taxon>Metazoa</taxon>
        <taxon>Ecdysozoa</taxon>
        <taxon>Arthropoda</taxon>
        <taxon>Hexapoda</taxon>
        <taxon>Insecta</taxon>
        <taxon>Pterygota</taxon>
        <taxon>Neoptera</taxon>
        <taxon>Endopterygota</taxon>
        <taxon>Hymenoptera</taxon>
        <taxon>Apocrita</taxon>
        <taxon>Aculeata</taxon>
        <taxon>Vespoidea</taxon>
        <taxon>Vespidae</taxon>
        <taxon>Vespinae</taxon>
        <taxon>Vespula</taxon>
    </lineage>
</organism>
<feature type="region of interest" description="Disordered" evidence="1">
    <location>
        <begin position="95"/>
        <end position="133"/>
    </location>
</feature>
<dbReference type="Proteomes" id="UP000600918">
    <property type="component" value="Unassembled WGS sequence"/>
</dbReference>
<feature type="compositionally biased region" description="Basic residues" evidence="1">
    <location>
        <begin position="95"/>
        <end position="128"/>
    </location>
</feature>
<feature type="region of interest" description="Disordered" evidence="1">
    <location>
        <begin position="179"/>
        <end position="200"/>
    </location>
</feature>
<protein>
    <submittedName>
        <fullName evidence="2">Uncharacterized protein</fullName>
    </submittedName>
</protein>